<dbReference type="Gene3D" id="1.25.40.10">
    <property type="entry name" value="Tetratricopeptide repeat domain"/>
    <property type="match status" value="2"/>
</dbReference>
<gene>
    <name evidence="2" type="ORF">SH580_18600</name>
</gene>
<dbReference type="Proteomes" id="UP001324993">
    <property type="component" value="Chromosome"/>
</dbReference>
<dbReference type="InterPro" id="IPR019734">
    <property type="entry name" value="TPR_rpt"/>
</dbReference>
<name>A0ABZ0RIY4_9BACT</name>
<dbReference type="InterPro" id="IPR052384">
    <property type="entry name" value="TMTC_O-mannosyltransferase"/>
</dbReference>
<dbReference type="EMBL" id="CP138858">
    <property type="protein sequence ID" value="WPJ95433.1"/>
    <property type="molecule type" value="Genomic_DNA"/>
</dbReference>
<dbReference type="PROSITE" id="PS50005">
    <property type="entry name" value="TPR"/>
    <property type="match status" value="2"/>
</dbReference>
<feature type="repeat" description="TPR" evidence="1">
    <location>
        <begin position="79"/>
        <end position="112"/>
    </location>
</feature>
<dbReference type="PANTHER" id="PTHR44216">
    <property type="entry name" value="PROTEIN O-MANNOSYL-TRANSFERASE TMTC2"/>
    <property type="match status" value="1"/>
</dbReference>
<evidence type="ECO:0000313" key="3">
    <source>
        <dbReference type="Proteomes" id="UP001324993"/>
    </source>
</evidence>
<sequence>MLRLRYFSTLCICILCGPCLSQGSDLASNRLLSIAEKETKIYQKIAEDPEFYSEEDLDRRINNLVQAYRSYLIDQPDDVSAYILYGKLLRRVQENEQAFLAFLKADELDPEIAVVKQQIGNHLAEEGKGKAALTFYLRAVDLEPETAVYHFSLGQLIYDFRQEFIQEKIFTRDALEREMLKAFRKAAELAPDNFDYQLRLGVAYYDLSSPDWRSALLHWKQVSKLAANHLQLEILDLHRARVLGKLGRLQEARSLLDQVLNPALQKSKQQVLDEIAVH</sequence>
<feature type="repeat" description="TPR" evidence="1">
    <location>
        <begin position="113"/>
        <end position="146"/>
    </location>
</feature>
<evidence type="ECO:0008006" key="4">
    <source>
        <dbReference type="Google" id="ProtNLM"/>
    </source>
</evidence>
<organism evidence="2 3">
    <name type="scientific">Coraliomargarita algicola</name>
    <dbReference type="NCBI Taxonomy" id="3092156"/>
    <lineage>
        <taxon>Bacteria</taxon>
        <taxon>Pseudomonadati</taxon>
        <taxon>Verrucomicrobiota</taxon>
        <taxon>Opitutia</taxon>
        <taxon>Puniceicoccales</taxon>
        <taxon>Coraliomargaritaceae</taxon>
        <taxon>Coraliomargarita</taxon>
    </lineage>
</organism>
<reference evidence="2 3" key="1">
    <citation type="submission" date="2023-11" db="EMBL/GenBank/DDBJ databases">
        <title>Coraliomargarita sp. nov., isolated from marine algae.</title>
        <authorList>
            <person name="Lee J.K."/>
            <person name="Baek J.H."/>
            <person name="Kim J.M."/>
            <person name="Choi D.G."/>
            <person name="Jeon C.O."/>
        </authorList>
    </citation>
    <scope>NUCLEOTIDE SEQUENCE [LARGE SCALE GENOMIC DNA]</scope>
    <source>
        <strain evidence="2 3">J2-16</strain>
    </source>
</reference>
<evidence type="ECO:0000313" key="2">
    <source>
        <dbReference type="EMBL" id="WPJ95433.1"/>
    </source>
</evidence>
<dbReference type="PANTHER" id="PTHR44216:SF3">
    <property type="entry name" value="PROTEIN O-MANNOSYL-TRANSFERASE TMTC2"/>
    <property type="match status" value="1"/>
</dbReference>
<keyword evidence="1" id="KW-0802">TPR repeat</keyword>
<dbReference type="Pfam" id="PF13181">
    <property type="entry name" value="TPR_8"/>
    <property type="match status" value="1"/>
</dbReference>
<protein>
    <recommendedName>
        <fullName evidence="4">Tetratricopeptide repeat protein</fullName>
    </recommendedName>
</protein>
<accession>A0ABZ0RIY4</accession>
<dbReference type="RefSeq" id="WP_319832316.1">
    <property type="nucleotide sequence ID" value="NZ_CP138858.1"/>
</dbReference>
<keyword evidence="3" id="KW-1185">Reference proteome</keyword>
<proteinExistence type="predicted"/>
<dbReference type="InterPro" id="IPR011990">
    <property type="entry name" value="TPR-like_helical_dom_sf"/>
</dbReference>
<dbReference type="SUPFAM" id="SSF48452">
    <property type="entry name" value="TPR-like"/>
    <property type="match status" value="2"/>
</dbReference>
<evidence type="ECO:0000256" key="1">
    <source>
        <dbReference type="PROSITE-ProRule" id="PRU00339"/>
    </source>
</evidence>